<keyword evidence="2" id="KW-1185">Reference proteome</keyword>
<dbReference type="EnsemblMetazoa" id="G8872.2">
    <property type="protein sequence ID" value="G8872.2:cds"/>
    <property type="gene ID" value="G8872"/>
</dbReference>
<dbReference type="OMA" id="EQEYIME"/>
<dbReference type="EnsemblMetazoa" id="G8872.1">
    <property type="protein sequence ID" value="G8872.1:cds"/>
    <property type="gene ID" value="G8872"/>
</dbReference>
<proteinExistence type="predicted"/>
<protein>
    <submittedName>
        <fullName evidence="1">Uncharacterized protein</fullName>
    </submittedName>
</protein>
<sequence>MNFDGSKSFLVSDLFDNYADLMADPSCVCSGGFATVDKIDTVPIVQATAPAIGGLSHEDTAILAGILTGLATFLFLALPILCCLCPLPCCPCCGGGAAGSKHKKTAGAIGAAKMREMETVSHRSTDVDSVHSFRTFNKEWDKLDKYDYDNLYEVDMKLPRAWVESLRGVPNDQIDRKLRELETDWEGQDVRNYELEALRHENIMNMDAGYQSGSGSMGYSNAAYRGDGYADVMGANMGSMGTMGTMGSMGGGIEIERTRQINITTAASQLPEQEYIMEREFRQELNGLDNDNFDKIYTTYRRLLNDTKQTSF</sequence>
<dbReference type="RefSeq" id="XP_065923282.1">
    <property type="nucleotide sequence ID" value="XM_066067210.1"/>
</dbReference>
<dbReference type="GeneID" id="105318219"/>
<evidence type="ECO:0000313" key="1">
    <source>
        <dbReference type="EnsemblMetazoa" id="G8872.1:cds"/>
    </source>
</evidence>
<dbReference type="AlphaFoldDB" id="A0A8W8P0S9"/>
<dbReference type="Proteomes" id="UP000005408">
    <property type="component" value="Unassembled WGS sequence"/>
</dbReference>
<dbReference type="OrthoDB" id="6102061at2759"/>
<evidence type="ECO:0000313" key="2">
    <source>
        <dbReference type="Proteomes" id="UP000005408"/>
    </source>
</evidence>
<accession>A0A8W8P0S9</accession>
<organism evidence="1 2">
    <name type="scientific">Magallana gigas</name>
    <name type="common">Pacific oyster</name>
    <name type="synonym">Crassostrea gigas</name>
    <dbReference type="NCBI Taxonomy" id="29159"/>
    <lineage>
        <taxon>Eukaryota</taxon>
        <taxon>Metazoa</taxon>
        <taxon>Spiralia</taxon>
        <taxon>Lophotrochozoa</taxon>
        <taxon>Mollusca</taxon>
        <taxon>Bivalvia</taxon>
        <taxon>Autobranchia</taxon>
        <taxon>Pteriomorphia</taxon>
        <taxon>Ostreida</taxon>
        <taxon>Ostreoidea</taxon>
        <taxon>Ostreidae</taxon>
        <taxon>Magallana</taxon>
    </lineage>
</organism>
<name>A0A8W8P0S9_MAGGI</name>
<dbReference type="KEGG" id="crg:105318219"/>
<reference evidence="1" key="1">
    <citation type="submission" date="2022-08" db="UniProtKB">
        <authorList>
            <consortium name="EnsemblMetazoa"/>
        </authorList>
    </citation>
    <scope>IDENTIFICATION</scope>
    <source>
        <strain evidence="1">05x7-T-G4-1.051#20</strain>
    </source>
</reference>